<organism evidence="2 3">
    <name type="scientific">candidate division WWE3 bacterium GW2011_GWC1_41_7</name>
    <dbReference type="NCBI Taxonomy" id="1619119"/>
    <lineage>
        <taxon>Bacteria</taxon>
        <taxon>Katanobacteria</taxon>
    </lineage>
</organism>
<evidence type="ECO:0000313" key="3">
    <source>
        <dbReference type="Proteomes" id="UP000034507"/>
    </source>
</evidence>
<dbReference type="AlphaFoldDB" id="A0A0G0X1R6"/>
<reference evidence="2 3" key="1">
    <citation type="journal article" date="2015" name="Nature">
        <title>rRNA introns, odd ribosomes, and small enigmatic genomes across a large radiation of phyla.</title>
        <authorList>
            <person name="Brown C.T."/>
            <person name="Hug L.A."/>
            <person name="Thomas B.C."/>
            <person name="Sharon I."/>
            <person name="Castelle C.J."/>
            <person name="Singh A."/>
            <person name="Wilkins M.J."/>
            <person name="Williams K.H."/>
            <person name="Banfield J.F."/>
        </authorList>
    </citation>
    <scope>NUCLEOTIDE SEQUENCE [LARGE SCALE GENOMIC DNA]</scope>
</reference>
<accession>A0A0G0X1R6</accession>
<protein>
    <submittedName>
        <fullName evidence="2">Uncharacterized protein</fullName>
    </submittedName>
</protein>
<sequence length="61" mass="6670">MNCANCGHRQDQHFSDPPTTQTTVVGTGPDKVVLSTGYQNRCKVCNCQQFVPKQQNVTSTA</sequence>
<comment type="caution">
    <text evidence="2">The sequence shown here is derived from an EMBL/GenBank/DDBJ whole genome shotgun (WGS) entry which is preliminary data.</text>
</comment>
<feature type="region of interest" description="Disordered" evidence="1">
    <location>
        <begin position="1"/>
        <end position="26"/>
    </location>
</feature>
<proteinExistence type="predicted"/>
<name>A0A0G0X1R6_UNCKA</name>
<evidence type="ECO:0000256" key="1">
    <source>
        <dbReference type="SAM" id="MobiDB-lite"/>
    </source>
</evidence>
<dbReference type="Proteomes" id="UP000034507">
    <property type="component" value="Unassembled WGS sequence"/>
</dbReference>
<feature type="compositionally biased region" description="Low complexity" evidence="1">
    <location>
        <begin position="17"/>
        <end position="26"/>
    </location>
</feature>
<gene>
    <name evidence="2" type="ORF">UU77_C0061G0010</name>
</gene>
<dbReference type="EMBL" id="LCBX01000061">
    <property type="protein sequence ID" value="KKS18994.1"/>
    <property type="molecule type" value="Genomic_DNA"/>
</dbReference>
<evidence type="ECO:0000313" key="2">
    <source>
        <dbReference type="EMBL" id="KKS18994.1"/>
    </source>
</evidence>